<dbReference type="KEGG" id="sfo:Z042_12625"/>
<evidence type="ECO:0000313" key="1">
    <source>
        <dbReference type="EMBL" id="AHG22779.1"/>
    </source>
</evidence>
<accession>W0LK24</accession>
<dbReference type="Proteomes" id="UP000019030">
    <property type="component" value="Chromosome"/>
</dbReference>
<proteinExistence type="predicted"/>
<reference evidence="1 2" key="1">
    <citation type="submission" date="2014-01" db="EMBL/GenBank/DDBJ databases">
        <title>Isolation of Serratia multitudinisentens RB-25 from Ex-Landfill site.</title>
        <authorList>
            <person name="Robson E.H.J."/>
        </authorList>
    </citation>
    <scope>NUCLEOTIDE SEQUENCE [LARGE SCALE GENOMIC DNA]</scope>
    <source>
        <strain evidence="1 2">RB-25</strain>
    </source>
</reference>
<protein>
    <submittedName>
        <fullName evidence="1">Uncharacterized protein</fullName>
    </submittedName>
</protein>
<dbReference type="STRING" id="1441930.Z042_12625"/>
<reference evidence="1 2" key="2">
    <citation type="submission" date="2015-03" db="EMBL/GenBank/DDBJ databases">
        <authorList>
            <person name="Chan K.-G."/>
        </authorList>
    </citation>
    <scope>NUCLEOTIDE SEQUENCE [LARGE SCALE GENOMIC DNA]</scope>
    <source>
        <strain evidence="1 2">RB-25</strain>
    </source>
</reference>
<sequence>MNTNPHYSAEQQRWFQLFGEQRRYGIIRENQSETGIYGRKKPGWGTRSNPAKKLANKRRFQSKGLNIEPRAKTIIPSVGTLLRQ</sequence>
<dbReference type="EMBL" id="CP007044">
    <property type="protein sequence ID" value="AHG22779.1"/>
    <property type="molecule type" value="Genomic_DNA"/>
</dbReference>
<name>W0LK24_9GAMM</name>
<dbReference type="HOGENOM" id="CLU_2525668_0_0_6"/>
<evidence type="ECO:0000313" key="2">
    <source>
        <dbReference type="Proteomes" id="UP000019030"/>
    </source>
</evidence>
<keyword evidence="2" id="KW-1185">Reference proteome</keyword>
<gene>
    <name evidence="1" type="ORF">Z042_12625</name>
</gene>
<dbReference type="AlphaFoldDB" id="W0LK24"/>
<organism evidence="1 2">
    <name type="scientific">Chania multitudinisentens RB-25</name>
    <dbReference type="NCBI Taxonomy" id="1441930"/>
    <lineage>
        <taxon>Bacteria</taxon>
        <taxon>Pseudomonadati</taxon>
        <taxon>Pseudomonadota</taxon>
        <taxon>Gammaproteobacteria</taxon>
        <taxon>Enterobacterales</taxon>
        <taxon>Yersiniaceae</taxon>
        <taxon>Chania</taxon>
    </lineage>
</organism>